<accession>A0A5B8W205</accession>
<dbReference type="InterPro" id="IPR023296">
    <property type="entry name" value="Glyco_hydro_beta-prop_sf"/>
</dbReference>
<dbReference type="PROSITE" id="PS51257">
    <property type="entry name" value="PROKAR_LIPOPROTEIN"/>
    <property type="match status" value="1"/>
</dbReference>
<keyword evidence="3" id="KW-1185">Reference proteome</keyword>
<feature type="domain" description="F5/8 type C" evidence="1">
    <location>
        <begin position="36"/>
        <end position="188"/>
    </location>
</feature>
<dbReference type="EMBL" id="CP042437">
    <property type="protein sequence ID" value="QEC76358.1"/>
    <property type="molecule type" value="Genomic_DNA"/>
</dbReference>
<dbReference type="SUPFAM" id="SSF49785">
    <property type="entry name" value="Galactose-binding domain-like"/>
    <property type="match status" value="1"/>
</dbReference>
<dbReference type="Pfam" id="PF00754">
    <property type="entry name" value="F5_F8_type_C"/>
    <property type="match status" value="1"/>
</dbReference>
<sequence length="577" mass="63869">MSKILRILLILTIVVLAGCNKDLPEKNTKQAITLDNQSLKAPLVNTSIPIVSIAASSTYPSWSASNAIDSNTATSWSSVRHAGPDGAEFIQFYFSGTTDVNYVKLTPRYGANNAGLCFPQNFTIYYYTGTSWVAAKSFTNFANPQKNDNYNLPVIIPLPVAVHAGGIKIEATRLRADGPNFYLQLAEVAAGYDDGFNHFKWAGNDNAVRQNRVNNAGSGTFNPDRIFNWTQDDRDPIIRGTTNAVSPNIYAPNIVYDGSAWNIYYGGWDNTSQKNDRIFATVTHDDFLTFGPHTLMIGNGDRRHVNNETVLKKPDGSWLMYYTSLPQNSVTNKPSFATSPDGIAWTPNVGSGNSMLTMANYPGWATADVNGSNVGYFENGTYHLYFNDFATKRRAVHHAVSTDGINFSYTGDALAEDLVAQDVKAFTYNNTTYYLMGMHHNGQELRYSLGNSLTSFAASSFLFGNHNAGDLYITSMGFVTNANRLYGVIYGAGPIGDLSHNSLHARWLTKKVIFISDRTNMRWGDIEKAHGPNQVILYMNTDMKTGHFYVYDTDGTTLLYTSPQVTMRSGDVWTYNQ</sequence>
<dbReference type="PROSITE" id="PS50022">
    <property type="entry name" value="FA58C_3"/>
    <property type="match status" value="1"/>
</dbReference>
<dbReference type="Proteomes" id="UP000321362">
    <property type="component" value="Chromosome"/>
</dbReference>
<dbReference type="RefSeq" id="WP_147053534.1">
    <property type="nucleotide sequence ID" value="NZ_CP042437.1"/>
</dbReference>
<organism evidence="2 3">
    <name type="scientific">Mucilaginibacter ginsenosidivorax</name>
    <dbReference type="NCBI Taxonomy" id="862126"/>
    <lineage>
        <taxon>Bacteria</taxon>
        <taxon>Pseudomonadati</taxon>
        <taxon>Bacteroidota</taxon>
        <taxon>Sphingobacteriia</taxon>
        <taxon>Sphingobacteriales</taxon>
        <taxon>Sphingobacteriaceae</taxon>
        <taxon>Mucilaginibacter</taxon>
    </lineage>
</organism>
<dbReference type="AlphaFoldDB" id="A0A5B8W205"/>
<reference evidence="2 3" key="1">
    <citation type="journal article" date="2013" name="J. Microbiol.">
        <title>Mucilaginibacter ginsenosidivorax sp. nov., with ginsenoside converting activity isolated from sediment.</title>
        <authorList>
            <person name="Kim J.K."/>
            <person name="Choi T.E."/>
            <person name="Liu Q.M."/>
            <person name="Park H.Y."/>
            <person name="Yi T.H."/>
            <person name="Yoon M.H."/>
            <person name="Kim S.C."/>
            <person name="Im W.T."/>
        </authorList>
    </citation>
    <scope>NUCLEOTIDE SEQUENCE [LARGE SCALE GENOMIC DNA]</scope>
    <source>
        <strain evidence="2 3">KHI28</strain>
    </source>
</reference>
<name>A0A5B8W205_9SPHI</name>
<proteinExistence type="predicted"/>
<dbReference type="Gene3D" id="2.60.120.260">
    <property type="entry name" value="Galactose-binding domain-like"/>
    <property type="match status" value="1"/>
</dbReference>
<dbReference type="Gene3D" id="2.115.10.20">
    <property type="entry name" value="Glycosyl hydrolase domain, family 43"/>
    <property type="match status" value="1"/>
</dbReference>
<evidence type="ECO:0000259" key="1">
    <source>
        <dbReference type="PROSITE" id="PS50022"/>
    </source>
</evidence>
<gene>
    <name evidence="2" type="ORF">FSB76_10520</name>
</gene>
<evidence type="ECO:0000313" key="3">
    <source>
        <dbReference type="Proteomes" id="UP000321362"/>
    </source>
</evidence>
<protein>
    <recommendedName>
        <fullName evidence="1">F5/8 type C domain-containing protein</fullName>
    </recommendedName>
</protein>
<dbReference type="KEGG" id="mgk:FSB76_10520"/>
<dbReference type="InterPro" id="IPR000421">
    <property type="entry name" value="FA58C"/>
</dbReference>
<dbReference type="SUPFAM" id="SSF75005">
    <property type="entry name" value="Arabinanase/levansucrase/invertase"/>
    <property type="match status" value="2"/>
</dbReference>
<evidence type="ECO:0000313" key="2">
    <source>
        <dbReference type="EMBL" id="QEC76358.1"/>
    </source>
</evidence>
<dbReference type="OrthoDB" id="9763933at2"/>
<dbReference type="InterPro" id="IPR008979">
    <property type="entry name" value="Galactose-bd-like_sf"/>
</dbReference>